<comment type="caution">
    <text evidence="13">The sequence shown here is derived from an EMBL/GenBank/DDBJ whole genome shotgun (WGS) entry which is preliminary data.</text>
</comment>
<feature type="transmembrane region" description="Helical" evidence="10">
    <location>
        <begin position="175"/>
        <end position="197"/>
    </location>
</feature>
<feature type="transmembrane region" description="Helical" evidence="10">
    <location>
        <begin position="270"/>
        <end position="289"/>
    </location>
</feature>
<keyword evidence="6" id="KW-0630">Potassium</keyword>
<dbReference type="RefSeq" id="WP_070993092.1">
    <property type="nucleotide sequence ID" value="NZ_CBCSHD010000004.1"/>
</dbReference>
<dbReference type="OrthoDB" id="9781411at2"/>
<keyword evidence="9 10" id="KW-0472">Membrane</keyword>
<dbReference type="InterPro" id="IPR006037">
    <property type="entry name" value="RCK_C"/>
</dbReference>
<evidence type="ECO:0000259" key="11">
    <source>
        <dbReference type="PROSITE" id="PS51201"/>
    </source>
</evidence>
<keyword evidence="4" id="KW-0633">Potassium transport</keyword>
<organism evidence="13 14">
    <name type="scientific">Pseudoalteromonas byunsanensis</name>
    <dbReference type="NCBI Taxonomy" id="327939"/>
    <lineage>
        <taxon>Bacteria</taxon>
        <taxon>Pseudomonadati</taxon>
        <taxon>Pseudomonadota</taxon>
        <taxon>Gammaproteobacteria</taxon>
        <taxon>Alteromonadales</taxon>
        <taxon>Pseudoalteromonadaceae</taxon>
        <taxon>Pseudoalteromonas</taxon>
    </lineage>
</organism>
<dbReference type="Pfam" id="PF00999">
    <property type="entry name" value="Na_H_Exchanger"/>
    <property type="match status" value="1"/>
</dbReference>
<sequence>MQNIFAEVFALLLAAAVLVWLFKRVGLPAILAYLVTGVLAGGYGIGWMSISYEMHFIAELGIVFLLFSLGLEFSVPKLMAMRNLVFGLGSLQVLVTTIVGMFAVKALNYDWLSAFVIASLMALSSTAVVVKILKESGTLNLRRGQLAIGMLLFQDIAVVPLLIAFPLIAQSENQVLVGALAFALAKGAFVCLLLWAIGKWCLPKIFNEVASVRTDELFVLTTIVVALCAGALTYLFGLSMALGAFLAGMMLGESQYRHQLEAEIRPFRDILMGLFFVTIGMQLNVPYVANKIGYIVLALGALLLFKVLIIALLAQLMGERKKDAMATGILLWQMGEFGFVLVALASKHNLLDANSTSFLVALGVLSMAITPYLIDRTPVILRKLNINGGHHKNDYSQLFNSETLSDHVVILGYGRVGQTIARFLKPEAIPYLAIERNPNLVQEAQTAGEPVMFGYSGSSALLKSANVDKARLVIITCSDFNQSHEVIDAIRRVAPDVKILARSTDDSHLDALKELGVTEVVPEALEASLMLVSHVLHMSGVPMRRIFKRVSKERHNRYEYLHGFFAGDEQDPLEANVDRLEYLHALALPESAFAVDKTIEQLSLDKQKVVITALRRGGQELSAPVQSMVLHANDVLLLKGKPRRVERAEQYLLNG</sequence>
<dbReference type="STRING" id="327939.BIW53_16215"/>
<accession>A0A1S1N322</accession>
<dbReference type="PANTHER" id="PTHR46157">
    <property type="entry name" value="K(+) EFFLUX ANTIPORTER 3, CHLOROPLASTIC"/>
    <property type="match status" value="1"/>
</dbReference>
<feature type="transmembrane region" description="Helical" evidence="10">
    <location>
        <begin position="6"/>
        <end position="22"/>
    </location>
</feature>
<dbReference type="PROSITE" id="PS51201">
    <property type="entry name" value="RCK_N"/>
    <property type="match status" value="1"/>
</dbReference>
<evidence type="ECO:0000256" key="7">
    <source>
        <dbReference type="ARBA" id="ARBA00022989"/>
    </source>
</evidence>
<dbReference type="InterPro" id="IPR006153">
    <property type="entry name" value="Cation/H_exchanger_TM"/>
</dbReference>
<dbReference type="SUPFAM" id="SSF116726">
    <property type="entry name" value="TrkA C-terminal domain-like"/>
    <property type="match status" value="1"/>
</dbReference>
<dbReference type="GO" id="GO:0008324">
    <property type="term" value="F:monoatomic cation transmembrane transporter activity"/>
    <property type="evidence" value="ECO:0007669"/>
    <property type="project" value="InterPro"/>
</dbReference>
<dbReference type="AlphaFoldDB" id="A0A1S1N322"/>
<dbReference type="Gene3D" id="1.20.1530.20">
    <property type="match status" value="1"/>
</dbReference>
<dbReference type="Proteomes" id="UP000180253">
    <property type="component" value="Unassembled WGS sequence"/>
</dbReference>
<reference evidence="13 14" key="1">
    <citation type="submission" date="2016-10" db="EMBL/GenBank/DDBJ databases">
        <title>Pseudoalteromonas amylolytica sp. nov., isolated from the surface seawater.</title>
        <authorList>
            <person name="Wu Y.-H."/>
            <person name="Cheng H."/>
            <person name="Jin X.-B."/>
            <person name="Wang C.-S."/>
            <person name="Xu X.-W."/>
        </authorList>
    </citation>
    <scope>NUCLEOTIDE SEQUENCE [LARGE SCALE GENOMIC DNA]</scope>
    <source>
        <strain evidence="13 14">JCM 12483</strain>
    </source>
</reference>
<keyword evidence="14" id="KW-1185">Reference proteome</keyword>
<dbReference type="PANTHER" id="PTHR46157:SF4">
    <property type="entry name" value="K(+) EFFLUX ANTIPORTER 3, CHLOROPLASTIC"/>
    <property type="match status" value="1"/>
</dbReference>
<protein>
    <submittedName>
        <fullName evidence="13">Potassium transporter</fullName>
    </submittedName>
</protein>
<dbReference type="InterPro" id="IPR036721">
    <property type="entry name" value="RCK_C_sf"/>
</dbReference>
<evidence type="ECO:0000313" key="14">
    <source>
        <dbReference type="Proteomes" id="UP000180253"/>
    </source>
</evidence>
<dbReference type="GO" id="GO:1902600">
    <property type="term" value="P:proton transmembrane transport"/>
    <property type="evidence" value="ECO:0007669"/>
    <property type="project" value="InterPro"/>
</dbReference>
<feature type="transmembrane region" description="Helical" evidence="10">
    <location>
        <begin position="217"/>
        <end position="250"/>
    </location>
</feature>
<feature type="transmembrane region" description="Helical" evidence="10">
    <location>
        <begin position="324"/>
        <end position="344"/>
    </location>
</feature>
<keyword evidence="2" id="KW-0813">Transport</keyword>
<evidence type="ECO:0000256" key="2">
    <source>
        <dbReference type="ARBA" id="ARBA00022448"/>
    </source>
</evidence>
<feature type="transmembrane region" description="Helical" evidence="10">
    <location>
        <begin position="84"/>
        <end position="105"/>
    </location>
</feature>
<feature type="transmembrane region" description="Helical" evidence="10">
    <location>
        <begin position="56"/>
        <end position="75"/>
    </location>
</feature>
<name>A0A1S1N322_9GAMM</name>
<evidence type="ECO:0000256" key="1">
    <source>
        <dbReference type="ARBA" id="ARBA00004141"/>
    </source>
</evidence>
<keyword evidence="8" id="KW-0406">Ion transport</keyword>
<dbReference type="Gene3D" id="3.30.70.1450">
    <property type="entry name" value="Regulator of K+ conductance, C-terminal domain"/>
    <property type="match status" value="1"/>
</dbReference>
<dbReference type="GO" id="GO:0015297">
    <property type="term" value="F:antiporter activity"/>
    <property type="evidence" value="ECO:0007669"/>
    <property type="project" value="UniProtKB-KW"/>
</dbReference>
<comment type="subcellular location">
    <subcellularLocation>
        <location evidence="1">Membrane</location>
        <topology evidence="1">Multi-pass membrane protein</topology>
    </subcellularLocation>
</comment>
<feature type="domain" description="RCK N-terminal" evidence="11">
    <location>
        <begin position="405"/>
        <end position="522"/>
    </location>
</feature>
<feature type="transmembrane region" description="Helical" evidence="10">
    <location>
        <begin position="145"/>
        <end position="169"/>
    </location>
</feature>
<evidence type="ECO:0000256" key="10">
    <source>
        <dbReference type="SAM" id="Phobius"/>
    </source>
</evidence>
<evidence type="ECO:0000256" key="3">
    <source>
        <dbReference type="ARBA" id="ARBA00022449"/>
    </source>
</evidence>
<dbReference type="Pfam" id="PF02080">
    <property type="entry name" value="TrkA_C"/>
    <property type="match status" value="1"/>
</dbReference>
<gene>
    <name evidence="13" type="ORF">BIW53_16215</name>
</gene>
<dbReference type="Gene3D" id="3.40.50.720">
    <property type="entry name" value="NAD(P)-binding Rossmann-like Domain"/>
    <property type="match status" value="1"/>
</dbReference>
<keyword evidence="3" id="KW-0050">Antiport</keyword>
<dbReference type="PROSITE" id="PS51202">
    <property type="entry name" value="RCK_C"/>
    <property type="match status" value="1"/>
</dbReference>
<dbReference type="SUPFAM" id="SSF51735">
    <property type="entry name" value="NAD(P)-binding Rossmann-fold domains"/>
    <property type="match status" value="1"/>
</dbReference>
<dbReference type="GO" id="GO:0005886">
    <property type="term" value="C:plasma membrane"/>
    <property type="evidence" value="ECO:0007669"/>
    <property type="project" value="TreeGrafter"/>
</dbReference>
<dbReference type="EMBL" id="MNAN01000035">
    <property type="protein sequence ID" value="OHU93798.1"/>
    <property type="molecule type" value="Genomic_DNA"/>
</dbReference>
<dbReference type="InterPro" id="IPR036291">
    <property type="entry name" value="NAD(P)-bd_dom_sf"/>
</dbReference>
<feature type="domain" description="RCK C-terminal" evidence="12">
    <location>
        <begin position="570"/>
        <end position="654"/>
    </location>
</feature>
<dbReference type="InterPro" id="IPR038770">
    <property type="entry name" value="Na+/solute_symporter_sf"/>
</dbReference>
<dbReference type="GO" id="GO:0006813">
    <property type="term" value="P:potassium ion transport"/>
    <property type="evidence" value="ECO:0007669"/>
    <property type="project" value="UniProtKB-KW"/>
</dbReference>
<keyword evidence="7 10" id="KW-1133">Transmembrane helix</keyword>
<evidence type="ECO:0000256" key="8">
    <source>
        <dbReference type="ARBA" id="ARBA00023065"/>
    </source>
</evidence>
<feature type="transmembrane region" description="Helical" evidence="10">
    <location>
        <begin position="29"/>
        <end position="50"/>
    </location>
</feature>
<evidence type="ECO:0000313" key="13">
    <source>
        <dbReference type="EMBL" id="OHU93798.1"/>
    </source>
</evidence>
<feature type="transmembrane region" description="Helical" evidence="10">
    <location>
        <begin position="296"/>
        <end position="318"/>
    </location>
</feature>
<dbReference type="Pfam" id="PF02254">
    <property type="entry name" value="TrkA_N"/>
    <property type="match status" value="1"/>
</dbReference>
<evidence type="ECO:0000256" key="5">
    <source>
        <dbReference type="ARBA" id="ARBA00022692"/>
    </source>
</evidence>
<evidence type="ECO:0000256" key="4">
    <source>
        <dbReference type="ARBA" id="ARBA00022538"/>
    </source>
</evidence>
<dbReference type="InterPro" id="IPR003148">
    <property type="entry name" value="RCK_N"/>
</dbReference>
<feature type="transmembrane region" description="Helical" evidence="10">
    <location>
        <begin position="356"/>
        <end position="374"/>
    </location>
</feature>
<feature type="transmembrane region" description="Helical" evidence="10">
    <location>
        <begin position="111"/>
        <end position="133"/>
    </location>
</feature>
<evidence type="ECO:0000256" key="9">
    <source>
        <dbReference type="ARBA" id="ARBA00023136"/>
    </source>
</evidence>
<proteinExistence type="predicted"/>
<evidence type="ECO:0000259" key="12">
    <source>
        <dbReference type="PROSITE" id="PS51202"/>
    </source>
</evidence>
<evidence type="ECO:0000256" key="6">
    <source>
        <dbReference type="ARBA" id="ARBA00022958"/>
    </source>
</evidence>
<keyword evidence="5 10" id="KW-0812">Transmembrane</keyword>